<accession>A0ABN5TVN6</accession>
<evidence type="ECO:0000313" key="1">
    <source>
        <dbReference type="EMBL" id="AZQ11497.1"/>
    </source>
</evidence>
<dbReference type="InterPro" id="IPR011652">
    <property type="entry name" value="MORN_2"/>
</dbReference>
<dbReference type="EMBL" id="CP020373">
    <property type="protein sequence ID" value="AZQ11497.1"/>
    <property type="molecule type" value="Genomic_DNA"/>
</dbReference>
<protein>
    <submittedName>
        <fullName evidence="1">MORN repeat variant</fullName>
    </submittedName>
</protein>
<dbReference type="Gene3D" id="3.90.930.1">
    <property type="match status" value="2"/>
</dbReference>
<dbReference type="Proteomes" id="UP000278437">
    <property type="component" value="Chromosome"/>
</dbReference>
<proteinExistence type="predicted"/>
<name>A0ABN5TVN6_9GAMM</name>
<gene>
    <name evidence="1" type="ORF">STH12_02419</name>
</gene>
<sequence length="355" mass="40989">MNLATTLVSQINGTLLSRAAASFFGIFLISGCCESPQLPVDEQALTPIDCSRLQVYGIWVEKDCLEGYRGEPFSGIKTTGQPEGFFSATQYYQGKRHGFSFSADGSRILSHAWYRQGVREGVQLDYHVESQRLKRQAIYRGGETQAVTLFNEQGIIERYWRLEGDEIIESITYEQGLPWTHLFYQDGEQRERLRRYFPDGSLATDALFRKKDIKRLSEITFYASGKMKTRYTYDRVANLAAQQTYWPNGRLQSEQQYGFDPLIVLHGEQRSYCLSTGALEELAHYEMGREQGWFEWYHCNGQLMKAKHYRQGVMVDTQVDTLNESGQLVKRELFDDKGKRLEVFYVNHAGELIPF</sequence>
<dbReference type="Pfam" id="PF07661">
    <property type="entry name" value="MORN_2"/>
    <property type="match status" value="1"/>
</dbReference>
<reference evidence="2" key="1">
    <citation type="submission" date="2017-03" db="EMBL/GenBank/DDBJ databases">
        <title>Full genome sequence of a non-lethal Shewanella isolate that potentiates virulence of Vibio parahaemolyticus causing acute hepatopancreatic necrosis disease (AHPND) in shrimp.</title>
        <authorList>
            <person name="Prachumwat A."/>
            <person name="Sritunyalucksana K."/>
        </authorList>
    </citation>
    <scope>NUCLEOTIDE SEQUENCE [LARGE SCALE GENOMIC DNA]</scope>
    <source>
        <strain evidence="2">TH2012</strain>
    </source>
</reference>
<dbReference type="SUPFAM" id="SSF82185">
    <property type="entry name" value="Histone H3 K4-specific methyltransferase SET7/9 N-terminal domain"/>
    <property type="match status" value="2"/>
</dbReference>
<dbReference type="RefSeq" id="WP_126167771.1">
    <property type="nucleotide sequence ID" value="NZ_CP020373.1"/>
</dbReference>
<evidence type="ECO:0000313" key="2">
    <source>
        <dbReference type="Proteomes" id="UP000278437"/>
    </source>
</evidence>
<organism evidence="1 2">
    <name type="scientific">Shewanella khirikhana</name>
    <dbReference type="NCBI Taxonomy" id="1965282"/>
    <lineage>
        <taxon>Bacteria</taxon>
        <taxon>Pseudomonadati</taxon>
        <taxon>Pseudomonadota</taxon>
        <taxon>Gammaproteobacteria</taxon>
        <taxon>Alteromonadales</taxon>
        <taxon>Shewanellaceae</taxon>
        <taxon>Shewanella</taxon>
    </lineage>
</organism>
<keyword evidence="2" id="KW-1185">Reference proteome</keyword>